<organism evidence="1 2">
    <name type="scientific">Melia azedarach</name>
    <name type="common">Chinaberry tree</name>
    <dbReference type="NCBI Taxonomy" id="155640"/>
    <lineage>
        <taxon>Eukaryota</taxon>
        <taxon>Viridiplantae</taxon>
        <taxon>Streptophyta</taxon>
        <taxon>Embryophyta</taxon>
        <taxon>Tracheophyta</taxon>
        <taxon>Spermatophyta</taxon>
        <taxon>Magnoliopsida</taxon>
        <taxon>eudicotyledons</taxon>
        <taxon>Gunneridae</taxon>
        <taxon>Pentapetalae</taxon>
        <taxon>rosids</taxon>
        <taxon>malvids</taxon>
        <taxon>Sapindales</taxon>
        <taxon>Meliaceae</taxon>
        <taxon>Melia</taxon>
    </lineage>
</organism>
<sequence length="810" mass="91934">MFRRLRWFIGRNWSTKRLANADPSNPKPPSPPPPPPPPPPMTSVTEVPVVSAAAPPVALDAVHEVAIYLHRFHNLDLFQQGWYQIKITMRWEDNEFTTIGTPARVVQYEAPQLGSEDFTGVWRIDDTENSFTTQPFQIKYARQDVHLSVMIAFNLSVSINEVPSTSAVILKFELMYAPKPENGSDLQSSLDSCPAAVHEFRIPPKALLGLHSYCPVHFDALHAVLVDVSVHVSLLKAGSPTAPLKANFTTPKAWDQLAFLDSKQVVLIKALIAARDFLLEDLKRISQGIDQAIGLTDFTSKLEDMKKFGSVDDEVAKLSGMQQNGVEKADDANDFRSDDLSCSLTQDDIVNSFFTLGNQILYLWNTFLMFHRANKAKIMEFLRDSWASDRKAEWSIWMVYSKVELPHHFISSGFDESSYLGIRGKALSLRKFGINEDPLQSAAVRAELHRRSIAQMRINNRSLQDMYIFGDPARIPIVIVERVVQAPLHMTSGNLYFSHPDQRENPGLHVKSSSEAVKKSTGPSSHQVGRVLKIVVFVHGFQGHHLDLRLVRNQWLLIDPKIEFLMSEVNEDKTYGDFREMGQRLAEEVIAFVKKKMDKASRSGNLRDIKLSFVGHSIGNIIIRTALAESMMEPYLRFLHTYVSISGPHLGYLYSSNSLFNSGVWLLKKLKGTQSIHQLTFSDDPDLQNTFLYNLCKHRTLENFRNIILLSSPQDGYVPYHSARIELAQASLWDYSKKGKVFLEMLNDCLDQIRAPSSEHRVFLRCDINFDTSSHGRNLNTLIGRAAHIEFLETDIFARFIMWSFPELFR</sequence>
<reference evidence="1 2" key="1">
    <citation type="journal article" date="2023" name="Science">
        <title>Complex scaffold remodeling in plant triterpene biosynthesis.</title>
        <authorList>
            <person name="De La Pena R."/>
            <person name="Hodgson H."/>
            <person name="Liu J.C."/>
            <person name="Stephenson M.J."/>
            <person name="Martin A.C."/>
            <person name="Owen C."/>
            <person name="Harkess A."/>
            <person name="Leebens-Mack J."/>
            <person name="Jimenez L.E."/>
            <person name="Osbourn A."/>
            <person name="Sattely E.S."/>
        </authorList>
    </citation>
    <scope>NUCLEOTIDE SEQUENCE [LARGE SCALE GENOMIC DNA]</scope>
    <source>
        <strain evidence="2">cv. JPN11</strain>
        <tissue evidence="1">Leaf</tissue>
    </source>
</reference>
<dbReference type="Proteomes" id="UP001164539">
    <property type="component" value="Chromosome 6"/>
</dbReference>
<protein>
    <submittedName>
        <fullName evidence="1">Uncharacterized protein</fullName>
    </submittedName>
</protein>
<dbReference type="EMBL" id="CM051399">
    <property type="protein sequence ID" value="KAJ4716971.1"/>
    <property type="molecule type" value="Genomic_DNA"/>
</dbReference>
<name>A0ACC1Y0Q2_MELAZ</name>
<accession>A0ACC1Y0Q2</accession>
<evidence type="ECO:0000313" key="2">
    <source>
        <dbReference type="Proteomes" id="UP001164539"/>
    </source>
</evidence>
<keyword evidence="2" id="KW-1185">Reference proteome</keyword>
<proteinExistence type="predicted"/>
<comment type="caution">
    <text evidence="1">The sequence shown here is derived from an EMBL/GenBank/DDBJ whole genome shotgun (WGS) entry which is preliminary data.</text>
</comment>
<gene>
    <name evidence="1" type="ORF">OWV82_011914</name>
</gene>
<evidence type="ECO:0000313" key="1">
    <source>
        <dbReference type="EMBL" id="KAJ4716971.1"/>
    </source>
</evidence>